<dbReference type="NCBIfam" id="TIGR01198">
    <property type="entry name" value="pgl"/>
    <property type="match status" value="1"/>
</dbReference>
<dbReference type="Gene3D" id="3.40.50.1360">
    <property type="match status" value="1"/>
</dbReference>
<evidence type="ECO:0000313" key="9">
    <source>
        <dbReference type="EMBL" id="GAA4382759.1"/>
    </source>
</evidence>
<dbReference type="InterPro" id="IPR037171">
    <property type="entry name" value="NagB/RpiA_transferase-like"/>
</dbReference>
<evidence type="ECO:0000256" key="4">
    <source>
        <dbReference type="ARBA" id="ARBA00010662"/>
    </source>
</evidence>
<proteinExistence type="inferred from homology"/>
<sequence>MTTVKRYADPAELARVSAADLTAVITAAQAARGFASIVVTGGSNGIAILRELRSADIDWSRVDVFYGDERFVRDGDPDRNDGQADEALFSHVRGAHVYRYPTSDEFEGDMELAARVYAEQLARNARERGFDGPVPSFDVHLLGMGPEGHINSLFPHTAAVREKKQLVVSVSDSPKPPPKRLTLTLPAVAFARQVWFLVSGEAKAEAVAAGVGGADPDDWPCAGARGADETVWYIDEAAASKLPA</sequence>
<organism evidence="9 10">
    <name type="scientific">Tsukamurella soli</name>
    <dbReference type="NCBI Taxonomy" id="644556"/>
    <lineage>
        <taxon>Bacteria</taxon>
        <taxon>Bacillati</taxon>
        <taxon>Actinomycetota</taxon>
        <taxon>Actinomycetes</taxon>
        <taxon>Mycobacteriales</taxon>
        <taxon>Tsukamurellaceae</taxon>
        <taxon>Tsukamurella</taxon>
    </lineage>
</organism>
<comment type="pathway">
    <text evidence="3 7">Carbohydrate degradation; pentose phosphate pathway; D-ribulose 5-phosphate from D-glucose 6-phosphate (oxidative stage): step 2/3.</text>
</comment>
<evidence type="ECO:0000256" key="3">
    <source>
        <dbReference type="ARBA" id="ARBA00004961"/>
    </source>
</evidence>
<dbReference type="InterPro" id="IPR005900">
    <property type="entry name" value="6-phosphogluconolactonase_DevB"/>
</dbReference>
<comment type="similarity">
    <text evidence="4 7">Belongs to the glucosamine/galactosamine-6-phosphate isomerase family. 6-phosphogluconolactonase subfamily.</text>
</comment>
<protein>
    <recommendedName>
        <fullName evidence="6 7">6-phosphogluconolactonase</fullName>
        <shortName evidence="7">6PGL</shortName>
        <ecNumber evidence="5 7">3.1.1.31</ecNumber>
    </recommendedName>
</protein>
<dbReference type="PANTHER" id="PTHR11054:SF0">
    <property type="entry name" value="6-PHOSPHOGLUCONOLACTONASE"/>
    <property type="match status" value="1"/>
</dbReference>
<dbReference type="InterPro" id="IPR006148">
    <property type="entry name" value="Glc/Gal-6P_isomerase"/>
</dbReference>
<dbReference type="PANTHER" id="PTHR11054">
    <property type="entry name" value="6-PHOSPHOGLUCONOLACTONASE"/>
    <property type="match status" value="1"/>
</dbReference>
<dbReference type="Pfam" id="PF01182">
    <property type="entry name" value="Glucosamine_iso"/>
    <property type="match status" value="1"/>
</dbReference>
<comment type="caution">
    <text evidence="9">The sequence shown here is derived from an EMBL/GenBank/DDBJ whole genome shotgun (WGS) entry which is preliminary data.</text>
</comment>
<reference evidence="10" key="1">
    <citation type="journal article" date="2019" name="Int. J. Syst. Evol. Microbiol.">
        <title>The Global Catalogue of Microorganisms (GCM) 10K type strain sequencing project: providing services to taxonomists for standard genome sequencing and annotation.</title>
        <authorList>
            <consortium name="The Broad Institute Genomics Platform"/>
            <consortium name="The Broad Institute Genome Sequencing Center for Infectious Disease"/>
            <person name="Wu L."/>
            <person name="Ma J."/>
        </authorList>
    </citation>
    <scope>NUCLEOTIDE SEQUENCE [LARGE SCALE GENOMIC DNA]</scope>
    <source>
        <strain evidence="10">JCM 17688</strain>
    </source>
</reference>
<evidence type="ECO:0000256" key="6">
    <source>
        <dbReference type="ARBA" id="ARBA00020337"/>
    </source>
</evidence>
<evidence type="ECO:0000313" key="10">
    <source>
        <dbReference type="Proteomes" id="UP001500635"/>
    </source>
</evidence>
<evidence type="ECO:0000259" key="8">
    <source>
        <dbReference type="Pfam" id="PF01182"/>
    </source>
</evidence>
<dbReference type="InterPro" id="IPR039104">
    <property type="entry name" value="6PGL"/>
</dbReference>
<evidence type="ECO:0000256" key="5">
    <source>
        <dbReference type="ARBA" id="ARBA00013198"/>
    </source>
</evidence>
<dbReference type="RefSeq" id="WP_385920393.1">
    <property type="nucleotide sequence ID" value="NZ_BAABFR010000001.1"/>
</dbReference>
<dbReference type="Proteomes" id="UP001500635">
    <property type="component" value="Unassembled WGS sequence"/>
</dbReference>
<comment type="function">
    <text evidence="2 7">Hydrolysis of 6-phosphogluconolactone to 6-phosphogluconate.</text>
</comment>
<evidence type="ECO:0000256" key="7">
    <source>
        <dbReference type="RuleBase" id="RU365095"/>
    </source>
</evidence>
<evidence type="ECO:0000256" key="1">
    <source>
        <dbReference type="ARBA" id="ARBA00000832"/>
    </source>
</evidence>
<keyword evidence="7" id="KW-0378">Hydrolase</keyword>
<dbReference type="SUPFAM" id="SSF100950">
    <property type="entry name" value="NagB/RpiA/CoA transferase-like"/>
    <property type="match status" value="1"/>
</dbReference>
<name>A0ABP8J0J2_9ACTN</name>
<evidence type="ECO:0000256" key="2">
    <source>
        <dbReference type="ARBA" id="ARBA00002681"/>
    </source>
</evidence>
<dbReference type="EMBL" id="BAABFR010000001">
    <property type="protein sequence ID" value="GAA4382759.1"/>
    <property type="molecule type" value="Genomic_DNA"/>
</dbReference>
<comment type="catalytic activity">
    <reaction evidence="1 7">
        <text>6-phospho-D-glucono-1,5-lactone + H2O = 6-phospho-D-gluconate + H(+)</text>
        <dbReference type="Rhea" id="RHEA:12556"/>
        <dbReference type="ChEBI" id="CHEBI:15377"/>
        <dbReference type="ChEBI" id="CHEBI:15378"/>
        <dbReference type="ChEBI" id="CHEBI:57955"/>
        <dbReference type="ChEBI" id="CHEBI:58759"/>
        <dbReference type="EC" id="3.1.1.31"/>
    </reaction>
</comment>
<dbReference type="CDD" id="cd01400">
    <property type="entry name" value="6PGL"/>
    <property type="match status" value="1"/>
</dbReference>
<gene>
    <name evidence="7 9" type="primary">pgl</name>
    <name evidence="9" type="ORF">GCM10023147_00910</name>
</gene>
<dbReference type="EC" id="3.1.1.31" evidence="5 7"/>
<accession>A0ABP8J0J2</accession>
<keyword evidence="10" id="KW-1185">Reference proteome</keyword>
<feature type="domain" description="Glucosamine/galactosamine-6-phosphate isomerase" evidence="8">
    <location>
        <begin position="9"/>
        <end position="232"/>
    </location>
</feature>